<organism evidence="2 3">
    <name type="scientific">Rhizoctonia solani</name>
    <dbReference type="NCBI Taxonomy" id="456999"/>
    <lineage>
        <taxon>Eukaryota</taxon>
        <taxon>Fungi</taxon>
        <taxon>Dikarya</taxon>
        <taxon>Basidiomycota</taxon>
        <taxon>Agaricomycotina</taxon>
        <taxon>Agaricomycetes</taxon>
        <taxon>Cantharellales</taxon>
        <taxon>Ceratobasidiaceae</taxon>
        <taxon>Rhizoctonia</taxon>
    </lineage>
</organism>
<proteinExistence type="predicted"/>
<feature type="region of interest" description="Disordered" evidence="1">
    <location>
        <begin position="58"/>
        <end position="94"/>
    </location>
</feature>
<protein>
    <submittedName>
        <fullName evidence="2">Uncharacterized protein</fullName>
    </submittedName>
</protein>
<feature type="compositionally biased region" description="Basic and acidic residues" evidence="1">
    <location>
        <begin position="78"/>
        <end position="88"/>
    </location>
</feature>
<dbReference type="EMBL" id="CAJMWS010000217">
    <property type="protein sequence ID" value="CAE6381313.1"/>
    <property type="molecule type" value="Genomic_DNA"/>
</dbReference>
<accession>A0A8H2WKP7</accession>
<reference evidence="2" key="1">
    <citation type="submission" date="2021-01" db="EMBL/GenBank/DDBJ databases">
        <authorList>
            <person name="Kaushik A."/>
        </authorList>
    </citation>
    <scope>NUCLEOTIDE SEQUENCE</scope>
    <source>
        <strain evidence="2">AG1-1C</strain>
    </source>
</reference>
<dbReference type="AlphaFoldDB" id="A0A8H2WKP7"/>
<evidence type="ECO:0000313" key="2">
    <source>
        <dbReference type="EMBL" id="CAE6381313.1"/>
    </source>
</evidence>
<sequence length="117" mass="13265">MPANQKINRKCTCTPCKQTPQGYRLLKYQTWYRHRVKEENLQALAALRAAFRSNIHTDIPANPYNGGQGELGPAQPEEQAKHEPHEAEFETGIQLKDGKMYPVTVKLPATPKSIDHQ</sequence>
<gene>
    <name evidence="2" type="ORF">RDB_LOCUS34602</name>
</gene>
<dbReference type="Proteomes" id="UP000663846">
    <property type="component" value="Unassembled WGS sequence"/>
</dbReference>
<evidence type="ECO:0000313" key="3">
    <source>
        <dbReference type="Proteomes" id="UP000663846"/>
    </source>
</evidence>
<feature type="non-terminal residue" evidence="2">
    <location>
        <position position="1"/>
    </location>
</feature>
<name>A0A8H2WKP7_9AGAM</name>
<evidence type="ECO:0000256" key="1">
    <source>
        <dbReference type="SAM" id="MobiDB-lite"/>
    </source>
</evidence>
<comment type="caution">
    <text evidence="2">The sequence shown here is derived from an EMBL/GenBank/DDBJ whole genome shotgun (WGS) entry which is preliminary data.</text>
</comment>